<gene>
    <name evidence="1" type="ORF">ETSY2_27745</name>
</gene>
<dbReference type="HOGENOM" id="CLU_968053_0_0_7"/>
<name>W4M357_9BACT</name>
<evidence type="ECO:0000313" key="2">
    <source>
        <dbReference type="Proteomes" id="UP000019140"/>
    </source>
</evidence>
<accession>W4M357</accession>
<dbReference type="PATRIC" id="fig|1429439.4.peg.4701"/>
<protein>
    <recommendedName>
        <fullName evidence="3">Amidohydrolase-related domain-containing protein</fullName>
    </recommendedName>
</protein>
<dbReference type="InterPro" id="IPR032466">
    <property type="entry name" value="Metal_Hydrolase"/>
</dbReference>
<comment type="caution">
    <text evidence="1">The sequence shown here is derived from an EMBL/GenBank/DDBJ whole genome shotgun (WGS) entry which is preliminary data.</text>
</comment>
<reference evidence="1 2" key="1">
    <citation type="journal article" date="2014" name="Nature">
        <title>An environmental bacterial taxon with a large and distinct metabolic repertoire.</title>
        <authorList>
            <person name="Wilson M.C."/>
            <person name="Mori T."/>
            <person name="Ruckert C."/>
            <person name="Uria A.R."/>
            <person name="Helf M.J."/>
            <person name="Takada K."/>
            <person name="Gernert C."/>
            <person name="Steffens U.A."/>
            <person name="Heycke N."/>
            <person name="Schmitt S."/>
            <person name="Rinke C."/>
            <person name="Helfrich E.J."/>
            <person name="Brachmann A.O."/>
            <person name="Gurgui C."/>
            <person name="Wakimoto T."/>
            <person name="Kracht M."/>
            <person name="Crusemann M."/>
            <person name="Hentschel U."/>
            <person name="Abe I."/>
            <person name="Matsunaga S."/>
            <person name="Kalinowski J."/>
            <person name="Takeyama H."/>
            <person name="Piel J."/>
        </authorList>
    </citation>
    <scope>NUCLEOTIDE SEQUENCE [LARGE SCALE GENOMIC DNA]</scope>
    <source>
        <strain evidence="2">TSY2</strain>
    </source>
</reference>
<dbReference type="Proteomes" id="UP000019140">
    <property type="component" value="Unassembled WGS sequence"/>
</dbReference>
<proteinExistence type="predicted"/>
<evidence type="ECO:0008006" key="3">
    <source>
        <dbReference type="Google" id="ProtNLM"/>
    </source>
</evidence>
<organism evidence="1 2">
    <name type="scientific">Candidatus Entotheonella gemina</name>
    <dbReference type="NCBI Taxonomy" id="1429439"/>
    <lineage>
        <taxon>Bacteria</taxon>
        <taxon>Pseudomonadati</taxon>
        <taxon>Nitrospinota/Tectimicrobiota group</taxon>
        <taxon>Candidatus Tectimicrobiota</taxon>
        <taxon>Candidatus Entotheonellia</taxon>
        <taxon>Candidatus Entotheonellales</taxon>
        <taxon>Candidatus Entotheonellaceae</taxon>
        <taxon>Candidatus Entotheonella</taxon>
    </lineage>
</organism>
<dbReference type="Gene3D" id="3.20.20.140">
    <property type="entry name" value="Metal-dependent hydrolases"/>
    <property type="match status" value="1"/>
</dbReference>
<dbReference type="AlphaFoldDB" id="W4M357"/>
<dbReference type="EMBL" id="AZHX01001176">
    <property type="protein sequence ID" value="ETX04630.1"/>
    <property type="molecule type" value="Genomic_DNA"/>
</dbReference>
<sequence length="342" mass="38166">MIPTHTPEEALAELDFAIGELGLKTIVMNCMIRRPAPEVVETNGSLARYAMNIQSPAMDVGDRYDPVWAKCVELGGAPTCHNAFRGYASTHGSLSNYVFNSLGSFAQGSDYFCRSLLFGGVPKRFPHLKFAFLEGGTSWAAQLYNSLFEYWEKRNLKALRERLDPAALDVDLLAEMFDKYGNDYLTAERIRAWPHHSDAHGSPIGLKPEDLDDFRAAGIEKPEDIRDIFVNNFYFGSEADDAMTAVGFDPKFNHYGIKMNAILGSDIGHWDVPDMTKVMVEAYEMLEDGFIDEADFRDFIFGNVVEMHAGMNPDFFKGTVVEDAVEKLKAEKGLPVAAREDG</sequence>
<dbReference type="SUPFAM" id="SSF51556">
    <property type="entry name" value="Metallo-dependent hydrolases"/>
    <property type="match status" value="1"/>
</dbReference>
<keyword evidence="2" id="KW-1185">Reference proteome</keyword>
<evidence type="ECO:0000313" key="1">
    <source>
        <dbReference type="EMBL" id="ETX04630.1"/>
    </source>
</evidence>